<feature type="transmembrane region" description="Helical" evidence="9">
    <location>
        <begin position="396"/>
        <end position="420"/>
    </location>
</feature>
<dbReference type="AlphaFoldDB" id="A0A928DMP9"/>
<feature type="transmembrane region" description="Helical" evidence="9">
    <location>
        <begin position="441"/>
        <end position="464"/>
    </location>
</feature>
<organism evidence="10 11">
    <name type="scientific">Candidatus Avelusimicrobium gallicola</name>
    <dbReference type="NCBI Taxonomy" id="2562704"/>
    <lineage>
        <taxon>Bacteria</taxon>
        <taxon>Pseudomonadati</taxon>
        <taxon>Elusimicrobiota</taxon>
        <taxon>Elusimicrobia</taxon>
        <taxon>Elusimicrobiales</taxon>
        <taxon>Elusimicrobiaceae</taxon>
        <taxon>Candidatus Avelusimicrobium</taxon>
    </lineage>
</organism>
<dbReference type="Gene3D" id="3.30.2090.10">
    <property type="entry name" value="Multidrug efflux transporter AcrB TolC docking domain, DN and DC subdomains"/>
    <property type="match status" value="2"/>
</dbReference>
<dbReference type="PRINTS" id="PR00702">
    <property type="entry name" value="ACRIFLAVINRP"/>
</dbReference>
<evidence type="ECO:0000256" key="5">
    <source>
        <dbReference type="ARBA" id="ARBA00022519"/>
    </source>
</evidence>
<reference evidence="10" key="1">
    <citation type="submission" date="2019-04" db="EMBL/GenBank/DDBJ databases">
        <title>Evolution of Biomass-Degrading Anaerobic Consortia Revealed by Metagenomics.</title>
        <authorList>
            <person name="Peng X."/>
        </authorList>
    </citation>
    <scope>NUCLEOTIDE SEQUENCE</scope>
    <source>
        <strain evidence="10">SIG66</strain>
    </source>
</reference>
<keyword evidence="5" id="KW-0997">Cell inner membrane</keyword>
<evidence type="ECO:0000256" key="4">
    <source>
        <dbReference type="ARBA" id="ARBA00022475"/>
    </source>
</evidence>
<dbReference type="PANTHER" id="PTHR32063:SF76">
    <property type="entry name" value="EFFLUX PUMP MEMBRANE TRANSPORTER"/>
    <property type="match status" value="1"/>
</dbReference>
<dbReference type="GO" id="GO:0015562">
    <property type="term" value="F:efflux transmembrane transporter activity"/>
    <property type="evidence" value="ECO:0007669"/>
    <property type="project" value="InterPro"/>
</dbReference>
<evidence type="ECO:0000256" key="9">
    <source>
        <dbReference type="SAM" id="Phobius"/>
    </source>
</evidence>
<keyword evidence="8 9" id="KW-0472">Membrane</keyword>
<dbReference type="GO" id="GO:0042910">
    <property type="term" value="F:xenobiotic transmembrane transporter activity"/>
    <property type="evidence" value="ECO:0007669"/>
    <property type="project" value="TreeGrafter"/>
</dbReference>
<dbReference type="EMBL" id="SUVG01000001">
    <property type="protein sequence ID" value="MBE6420623.1"/>
    <property type="molecule type" value="Genomic_DNA"/>
</dbReference>
<dbReference type="GO" id="GO:0009636">
    <property type="term" value="P:response to toxic substance"/>
    <property type="evidence" value="ECO:0007669"/>
    <property type="project" value="UniProtKB-ARBA"/>
</dbReference>
<comment type="subcellular location">
    <subcellularLocation>
        <location evidence="1">Cell inner membrane</location>
        <topology evidence="1">Multi-pass membrane protein</topology>
    </subcellularLocation>
</comment>
<dbReference type="Gene3D" id="3.30.70.1430">
    <property type="entry name" value="Multidrug efflux transporter AcrB pore domain"/>
    <property type="match status" value="2"/>
</dbReference>
<keyword evidence="6 9" id="KW-0812">Transmembrane</keyword>
<dbReference type="GO" id="GO:0005886">
    <property type="term" value="C:plasma membrane"/>
    <property type="evidence" value="ECO:0007669"/>
    <property type="project" value="UniProtKB-SubCell"/>
</dbReference>
<keyword evidence="3" id="KW-0813">Transport</keyword>
<comment type="caution">
    <text evidence="10">The sequence shown here is derived from an EMBL/GenBank/DDBJ whole genome shotgun (WGS) entry which is preliminary data.</text>
</comment>
<dbReference type="SUPFAM" id="SSF82866">
    <property type="entry name" value="Multidrug efflux transporter AcrB transmembrane domain"/>
    <property type="match status" value="2"/>
</dbReference>
<evidence type="ECO:0000256" key="8">
    <source>
        <dbReference type="ARBA" id="ARBA00023136"/>
    </source>
</evidence>
<evidence type="ECO:0000313" key="11">
    <source>
        <dbReference type="Proteomes" id="UP000725649"/>
    </source>
</evidence>
<dbReference type="SUPFAM" id="SSF82714">
    <property type="entry name" value="Multidrug efflux transporter AcrB TolC docking domain, DN and DC subdomains"/>
    <property type="match status" value="2"/>
</dbReference>
<gene>
    <name evidence="10" type="ORF">E7027_00510</name>
</gene>
<dbReference type="NCBIfam" id="TIGR00915">
    <property type="entry name" value="2A0602"/>
    <property type="match status" value="1"/>
</dbReference>
<dbReference type="Pfam" id="PF00873">
    <property type="entry name" value="ACR_tran"/>
    <property type="match status" value="1"/>
</dbReference>
<evidence type="ECO:0000256" key="1">
    <source>
        <dbReference type="ARBA" id="ARBA00004429"/>
    </source>
</evidence>
<evidence type="ECO:0000313" key="10">
    <source>
        <dbReference type="EMBL" id="MBE6420623.1"/>
    </source>
</evidence>
<dbReference type="FunFam" id="3.30.70.1430:FF:000001">
    <property type="entry name" value="Efflux pump membrane transporter"/>
    <property type="match status" value="1"/>
</dbReference>
<sequence length="1041" mass="113780">MFAKFFIKRPRFAIVISLILCLAGFISLFTLPVALYPEITPPEVVVIARYPGASAEVIAKTVGIPLESKVNGVEDMLYMSSSSSDGSYNLTITFKTGTDPDLAQVKVQNRVSQASPLLPGDVTRQGVTVFRKSSNILGVLAFYSPKGTMTPLEISDYLNNNVQKNVMRVSGVGDAMVFGSSKSMRVWLDADKMAALNISIADVKAAISSQNYQPSLGKIGARPTTNNVMTVYALQTDGRLNNAAQFEDIIVRTDAQGGLVRLKQIAKVEEGQETYSYAAEYNAATAVPMMINLSSGANAMETMKLVQAELKRLAQFFPEDLEYKFAMDTTKFIDASIEEVVLTLIITFILVVLVCYIFLQDWRATLVPSATIPVSLLGTFAVMLALGYSINTFTLFGLVLAIGVVVDDAICVVERVVFLMNKERKTAVEATTQAMEELSGALIATTLVLLAIFVPICFLGGITGEIYKQFAITISLAVCFSTLNALSLSPAICATMLKPIDETKFFPLRWFNFAVQRGARTYRSWVRKVARKLLIIGILFLGFVLVNLAFLKFSQTSFIPVEDQGVVLMDIQLPEGASFARTQEVINKVTPMIRETTGVEDLTTIIGHSLMSGSGENVAIGFVSLTPWEDRQDAALHQTSVVNQLNGKLAGIAEATIRVIELPSIPGLGTSGGLDLRIQSLNDFDYTRLATTAEGTSFKMMMDPSMQLAYSTFKANTPNIYLDVDRTKAEAMQVPVSSVFAILENYLGSSYVGDVNFGTQVNKVILQSDAKYRLNPDNINKMYVMNNKGEMVPLRSLVNLRYVLSPRQILRYNQYPSASISATPVAGGSTGEAMAKTEEILKSLPGDYAYEWSGMSYQEKQNKGQINILIMLAILFAYLFLVAQYESWTIPVPVLMSVVAAVAGGMLGLWITNLPMSIYAQLGLVLLVGLSAKNAILIVEFARDEHSQGASVYDAAMDGLSQRFRPVLMTAFTFILGMIPMIIATGAGAASRRALGVPVFYGMLLGTMAGLFLIPLFYILVQTLVEKWTNRHQKKEEAPQN</sequence>
<evidence type="ECO:0000256" key="3">
    <source>
        <dbReference type="ARBA" id="ARBA00022448"/>
    </source>
</evidence>
<accession>A0A928DMP9</accession>
<proteinExistence type="inferred from homology"/>
<keyword evidence="4" id="KW-1003">Cell membrane</keyword>
<feature type="transmembrane region" description="Helical" evidence="9">
    <location>
        <begin position="340"/>
        <end position="359"/>
    </location>
</feature>
<keyword evidence="7 9" id="KW-1133">Transmembrane helix</keyword>
<protein>
    <submittedName>
        <fullName evidence="10">Efflux RND transporter permease subunit</fullName>
    </submittedName>
</protein>
<comment type="similarity">
    <text evidence="2">Belongs to the resistance-nodulation-cell division (RND) (TC 2.A.6) family.</text>
</comment>
<feature type="transmembrane region" description="Helical" evidence="9">
    <location>
        <begin position="533"/>
        <end position="551"/>
    </location>
</feature>
<dbReference type="FunFam" id="1.20.1640.10:FF:000001">
    <property type="entry name" value="Efflux pump membrane transporter"/>
    <property type="match status" value="1"/>
</dbReference>
<dbReference type="InterPro" id="IPR001036">
    <property type="entry name" value="Acrflvin-R"/>
</dbReference>
<evidence type="ECO:0000256" key="7">
    <source>
        <dbReference type="ARBA" id="ARBA00022989"/>
    </source>
</evidence>
<name>A0A928DMP9_9BACT</name>
<feature type="transmembrane region" description="Helical" evidence="9">
    <location>
        <begin position="866"/>
        <end position="883"/>
    </location>
</feature>
<feature type="transmembrane region" description="Helical" evidence="9">
    <location>
        <begin position="918"/>
        <end position="939"/>
    </location>
</feature>
<evidence type="ECO:0000256" key="2">
    <source>
        <dbReference type="ARBA" id="ARBA00010942"/>
    </source>
</evidence>
<dbReference type="Gene3D" id="3.30.70.1320">
    <property type="entry name" value="Multidrug efflux transporter AcrB pore domain like"/>
    <property type="match status" value="1"/>
</dbReference>
<evidence type="ECO:0000256" key="6">
    <source>
        <dbReference type="ARBA" id="ARBA00022692"/>
    </source>
</evidence>
<feature type="transmembrane region" description="Helical" evidence="9">
    <location>
        <begin position="967"/>
        <end position="987"/>
    </location>
</feature>
<feature type="transmembrane region" description="Helical" evidence="9">
    <location>
        <begin position="371"/>
        <end position="390"/>
    </location>
</feature>
<dbReference type="InterPro" id="IPR004764">
    <property type="entry name" value="MdtF-like"/>
</dbReference>
<dbReference type="Gene3D" id="3.30.70.1440">
    <property type="entry name" value="Multidrug efflux transporter AcrB pore domain"/>
    <property type="match status" value="1"/>
</dbReference>
<dbReference type="InterPro" id="IPR027463">
    <property type="entry name" value="AcrB_DN_DC_subdom"/>
</dbReference>
<feature type="transmembrane region" description="Helical" evidence="9">
    <location>
        <begin position="12"/>
        <end position="36"/>
    </location>
</feature>
<dbReference type="Gene3D" id="1.20.1640.10">
    <property type="entry name" value="Multidrug efflux transporter AcrB transmembrane domain"/>
    <property type="match status" value="2"/>
</dbReference>
<feature type="transmembrane region" description="Helical" evidence="9">
    <location>
        <begin position="999"/>
        <end position="1021"/>
    </location>
</feature>
<feature type="transmembrane region" description="Helical" evidence="9">
    <location>
        <begin position="470"/>
        <end position="497"/>
    </location>
</feature>
<dbReference type="Proteomes" id="UP000725649">
    <property type="component" value="Unassembled WGS sequence"/>
</dbReference>
<dbReference type="SUPFAM" id="SSF82693">
    <property type="entry name" value="Multidrug efflux transporter AcrB pore domain, PN1, PN2, PC1 and PC2 subdomains"/>
    <property type="match status" value="3"/>
</dbReference>
<dbReference type="PANTHER" id="PTHR32063">
    <property type="match status" value="1"/>
</dbReference>
<feature type="transmembrane region" description="Helical" evidence="9">
    <location>
        <begin position="890"/>
        <end position="912"/>
    </location>
</feature>